<evidence type="ECO:0000259" key="5">
    <source>
        <dbReference type="PROSITE" id="PS50977"/>
    </source>
</evidence>
<dbReference type="InterPro" id="IPR001647">
    <property type="entry name" value="HTH_TetR"/>
</dbReference>
<accession>A0A7L9J388</accession>
<dbReference type="EMBL" id="CP062789">
    <property type="protein sequence ID" value="QOK23769.1"/>
    <property type="molecule type" value="Genomic_DNA"/>
</dbReference>
<dbReference type="Proteomes" id="UP000593998">
    <property type="component" value="Chromosome"/>
</dbReference>
<sequence length="192" mass="20145">MSESPLRARILDATAGLTIGGGWAAVSMGKIASAVGVSRQTVHTEVGTKAELAEALVIREVEGFLAEVIAGFDGAPDVPTAIESSITRVLRRAEDSALVRGVVTAAHGADTELLPLLTTRPEHLLELATATVQGLVAPFALPLPQARIDATIEVIVRVALSQVMHPTGTPEQAGEHLAWMVRVVLDAIPDER</sequence>
<dbReference type="PANTHER" id="PTHR30055:SF234">
    <property type="entry name" value="HTH-TYPE TRANSCRIPTIONAL REGULATOR BETI"/>
    <property type="match status" value="1"/>
</dbReference>
<dbReference type="Pfam" id="PF18556">
    <property type="entry name" value="TetR_C_35"/>
    <property type="match status" value="1"/>
</dbReference>
<evidence type="ECO:0000256" key="3">
    <source>
        <dbReference type="ARBA" id="ARBA00023163"/>
    </source>
</evidence>
<dbReference type="GO" id="GO:0000976">
    <property type="term" value="F:transcription cis-regulatory region binding"/>
    <property type="evidence" value="ECO:0007669"/>
    <property type="project" value="TreeGrafter"/>
</dbReference>
<dbReference type="InterPro" id="IPR040611">
    <property type="entry name" value="AlkX_C"/>
</dbReference>
<dbReference type="PROSITE" id="PS50977">
    <property type="entry name" value="HTH_TETR_2"/>
    <property type="match status" value="1"/>
</dbReference>
<gene>
    <name evidence="6" type="ORF">IGS73_05100</name>
</gene>
<keyword evidence="2 4" id="KW-0238">DNA-binding</keyword>
<dbReference type="PANTHER" id="PTHR30055">
    <property type="entry name" value="HTH-TYPE TRANSCRIPTIONAL REGULATOR RUTR"/>
    <property type="match status" value="1"/>
</dbReference>
<dbReference type="Pfam" id="PF00440">
    <property type="entry name" value="TetR_N"/>
    <property type="match status" value="1"/>
</dbReference>
<dbReference type="Gene3D" id="1.10.357.10">
    <property type="entry name" value="Tetracycline Repressor, domain 2"/>
    <property type="match status" value="1"/>
</dbReference>
<evidence type="ECO:0000256" key="2">
    <source>
        <dbReference type="ARBA" id="ARBA00023125"/>
    </source>
</evidence>
<keyword evidence="1" id="KW-0805">Transcription regulation</keyword>
<feature type="domain" description="HTH tetR-type" evidence="5">
    <location>
        <begin position="4"/>
        <end position="64"/>
    </location>
</feature>
<dbReference type="GO" id="GO:0003700">
    <property type="term" value="F:DNA-binding transcription factor activity"/>
    <property type="evidence" value="ECO:0007669"/>
    <property type="project" value="TreeGrafter"/>
</dbReference>
<feature type="DNA-binding region" description="H-T-H motif" evidence="4">
    <location>
        <begin position="27"/>
        <end position="46"/>
    </location>
</feature>
<dbReference type="RefSeq" id="WP_192911721.1">
    <property type="nucleotide sequence ID" value="NZ_CP062789.1"/>
</dbReference>
<reference evidence="6 7" key="1">
    <citation type="submission" date="2020-10" db="EMBL/GenBank/DDBJ databases">
        <title>Janibacter indicus TT2 genome sequence.</title>
        <authorList>
            <person name="Lee K."/>
            <person name="Ganzorig M."/>
        </authorList>
    </citation>
    <scope>NUCLEOTIDE SEQUENCE [LARGE SCALE GENOMIC DNA]</scope>
    <source>
        <strain evidence="6 7">TT2</strain>
    </source>
</reference>
<keyword evidence="3" id="KW-0804">Transcription</keyword>
<dbReference type="AlphaFoldDB" id="A0A7L9J388"/>
<evidence type="ECO:0000256" key="1">
    <source>
        <dbReference type="ARBA" id="ARBA00023015"/>
    </source>
</evidence>
<dbReference type="InterPro" id="IPR050109">
    <property type="entry name" value="HTH-type_TetR-like_transc_reg"/>
</dbReference>
<proteinExistence type="predicted"/>
<protein>
    <submittedName>
        <fullName evidence="6">TetR family transcriptional regulator</fullName>
    </submittedName>
</protein>
<dbReference type="InterPro" id="IPR009057">
    <property type="entry name" value="Homeodomain-like_sf"/>
</dbReference>
<organism evidence="6 7">
    <name type="scientific">Janibacter indicus</name>
    <dbReference type="NCBI Taxonomy" id="857417"/>
    <lineage>
        <taxon>Bacteria</taxon>
        <taxon>Bacillati</taxon>
        <taxon>Actinomycetota</taxon>
        <taxon>Actinomycetes</taxon>
        <taxon>Micrococcales</taxon>
        <taxon>Intrasporangiaceae</taxon>
        <taxon>Janibacter</taxon>
    </lineage>
</organism>
<evidence type="ECO:0000313" key="6">
    <source>
        <dbReference type="EMBL" id="QOK23769.1"/>
    </source>
</evidence>
<evidence type="ECO:0000256" key="4">
    <source>
        <dbReference type="PROSITE-ProRule" id="PRU00335"/>
    </source>
</evidence>
<evidence type="ECO:0000313" key="7">
    <source>
        <dbReference type="Proteomes" id="UP000593998"/>
    </source>
</evidence>
<dbReference type="SUPFAM" id="SSF46689">
    <property type="entry name" value="Homeodomain-like"/>
    <property type="match status" value="1"/>
</dbReference>
<name>A0A7L9J388_9MICO</name>